<dbReference type="Pfam" id="PF04479">
    <property type="entry name" value="RTA1"/>
    <property type="match status" value="1"/>
</dbReference>
<feature type="transmembrane region" description="Helical" evidence="6">
    <location>
        <begin position="78"/>
        <end position="100"/>
    </location>
</feature>
<comment type="subcellular location">
    <subcellularLocation>
        <location evidence="1">Membrane</location>
        <topology evidence="1">Multi-pass membrane protein</topology>
    </subcellularLocation>
</comment>
<feature type="compositionally biased region" description="Low complexity" evidence="5">
    <location>
        <begin position="1"/>
        <end position="22"/>
    </location>
</feature>
<feature type="compositionally biased region" description="Pro residues" evidence="5">
    <location>
        <begin position="23"/>
        <end position="37"/>
    </location>
</feature>
<reference evidence="7 8" key="1">
    <citation type="submission" date="2023-08" db="EMBL/GenBank/DDBJ databases">
        <title>Annotated Genome Sequence of Vanrija albida AlHP1.</title>
        <authorList>
            <person name="Herzog R."/>
        </authorList>
    </citation>
    <scope>NUCLEOTIDE SEQUENCE [LARGE SCALE GENOMIC DNA]</scope>
    <source>
        <strain evidence="7 8">AlHP1</strain>
    </source>
</reference>
<evidence type="ECO:0000313" key="7">
    <source>
        <dbReference type="EMBL" id="KAL1410303.1"/>
    </source>
</evidence>
<evidence type="ECO:0000256" key="6">
    <source>
        <dbReference type="SAM" id="Phobius"/>
    </source>
</evidence>
<dbReference type="EMBL" id="JBBXJM010000003">
    <property type="protein sequence ID" value="KAL1410303.1"/>
    <property type="molecule type" value="Genomic_DNA"/>
</dbReference>
<comment type="caution">
    <text evidence="7">The sequence shown here is derived from an EMBL/GenBank/DDBJ whole genome shotgun (WGS) entry which is preliminary data.</text>
</comment>
<feature type="region of interest" description="Disordered" evidence="5">
    <location>
        <begin position="1"/>
        <end position="37"/>
    </location>
</feature>
<dbReference type="RefSeq" id="XP_069210247.1">
    <property type="nucleotide sequence ID" value="XM_069352829.1"/>
</dbReference>
<accession>A0ABR3Q6D5</accession>
<name>A0ABR3Q6D5_9TREE</name>
<keyword evidence="4 6" id="KW-0472">Membrane</keyword>
<dbReference type="InterPro" id="IPR007568">
    <property type="entry name" value="RTA1"/>
</dbReference>
<feature type="transmembrane region" description="Helical" evidence="6">
    <location>
        <begin position="195"/>
        <end position="218"/>
    </location>
</feature>
<keyword evidence="2 6" id="KW-0812">Transmembrane</keyword>
<feature type="transmembrane region" description="Helical" evidence="6">
    <location>
        <begin position="286"/>
        <end position="304"/>
    </location>
</feature>
<evidence type="ECO:0000256" key="5">
    <source>
        <dbReference type="SAM" id="MobiDB-lite"/>
    </source>
</evidence>
<evidence type="ECO:0000313" key="8">
    <source>
        <dbReference type="Proteomes" id="UP001565368"/>
    </source>
</evidence>
<sequence>MSESAAAAAAATSASAAAAGGHPTPPPPGQPPRNPKYAPRPPYGYKPSLDSTVVFTVAFAILTLIHAGVAIRHRYWGGLVALTMVAGGLLEVIGWAARLWSHFNVLLWTPFIMQTTCLILGPVFFSAWDYAMLAACITRFGPKYSLLGPKWYLIVFIVAHAVSLILQAVGGGGAAKNAKMRQSTTTNTHIMLSGILFQLAATTIFVGLAVDFMVRVVFDRPYGFKTRAEAEGHDLGYTKHSRNYSASSHGHGYNAYAHADFDRDSIKETSVSLKAKNDPWLGRSQLLLLGVGWATLMIYVRGIYRSIELVQGWEGYLITHEVYFIWLDGFIMALCMMGLAIAHPGWLLPPASGNILRGGPGVVGGGGGSSTTRLTTAA</sequence>
<evidence type="ECO:0000256" key="3">
    <source>
        <dbReference type="ARBA" id="ARBA00022989"/>
    </source>
</evidence>
<dbReference type="PANTHER" id="PTHR31465:SF9">
    <property type="entry name" value="SPHINGOID LONG-CHAIN BASE TRANSPORTER RSB1"/>
    <property type="match status" value="1"/>
</dbReference>
<feature type="transmembrane region" description="Helical" evidence="6">
    <location>
        <begin position="151"/>
        <end position="175"/>
    </location>
</feature>
<evidence type="ECO:0000256" key="4">
    <source>
        <dbReference type="ARBA" id="ARBA00023136"/>
    </source>
</evidence>
<feature type="transmembrane region" description="Helical" evidence="6">
    <location>
        <begin position="324"/>
        <end position="348"/>
    </location>
</feature>
<feature type="transmembrane region" description="Helical" evidence="6">
    <location>
        <begin position="106"/>
        <end position="130"/>
    </location>
</feature>
<evidence type="ECO:0000256" key="1">
    <source>
        <dbReference type="ARBA" id="ARBA00004141"/>
    </source>
</evidence>
<keyword evidence="3 6" id="KW-1133">Transmembrane helix</keyword>
<dbReference type="Proteomes" id="UP001565368">
    <property type="component" value="Unassembled WGS sequence"/>
</dbReference>
<protein>
    <submittedName>
        <fullName evidence="7">Uncharacterized protein</fullName>
    </submittedName>
</protein>
<dbReference type="PANTHER" id="PTHR31465">
    <property type="entry name" value="PROTEIN RTA1-RELATED"/>
    <property type="match status" value="1"/>
</dbReference>
<organism evidence="7 8">
    <name type="scientific">Vanrija albida</name>
    <dbReference type="NCBI Taxonomy" id="181172"/>
    <lineage>
        <taxon>Eukaryota</taxon>
        <taxon>Fungi</taxon>
        <taxon>Dikarya</taxon>
        <taxon>Basidiomycota</taxon>
        <taxon>Agaricomycotina</taxon>
        <taxon>Tremellomycetes</taxon>
        <taxon>Trichosporonales</taxon>
        <taxon>Trichosporonaceae</taxon>
        <taxon>Vanrija</taxon>
    </lineage>
</organism>
<gene>
    <name evidence="7" type="ORF">Q8F55_004309</name>
</gene>
<keyword evidence="8" id="KW-1185">Reference proteome</keyword>
<evidence type="ECO:0000256" key="2">
    <source>
        <dbReference type="ARBA" id="ARBA00022692"/>
    </source>
</evidence>
<proteinExistence type="predicted"/>
<feature type="transmembrane region" description="Helical" evidence="6">
    <location>
        <begin position="52"/>
        <end position="71"/>
    </location>
</feature>
<dbReference type="GeneID" id="95985352"/>